<sequence length="715" mass="74939">MSAQTAPETSHHPTRASANRQAIFGSIAVVVGAAAAVQGAYGTAILVGGFGGLFAVLGVYTRRTGAAVQPLNKAVNLVSAGALVEAEALLDQVEAQHRIPYVLRAASTCRANIALRRGELEAALAHIDRAAEAPIGFPRQLQRTQVVHARGLRAFLRACTGDREGARADVERVRSAAEVSPEPLANAALAEVVMAERAGDHAALRELLAKHRRLLLEHTHPRERALVRAFQRMLKATTRSIYREGAPREVDARGQPSLVDWVAKIAPAAAPFVQAAPPAAGGMEGGAPDDAPIDPAAQAAAAERRKAPQTRTTPSGARVIFLWVLLIAMFMAIWQFLSPAQPGEEASASSNFLALLPLVVLGVGALGFVVRRIARSRSEARERAAIAAAQAASDTAEQRAARARQADLEARAAATASAFAPVKKKASGGGKTLVLWVLLILGFLAIWQFLSPDRPAGHAPPVSAPAVEETSAWITVIPSLFVLGVCTAFVAWAMWRSQKSTNALTAAMTRIALGDEAGGEQALVELAGRNEASTAASAHAQLAALAERRGDLAAALAHTNQGLAKLTTEQLRAAFSDLLVPALIAERAFVFAAAGNAADAAAEIEVLTQGYPSYATLAVARFRVALARKAREGDWAGAARVAAETGELAIGPRDELLADLARAAANAQGTSVAEVARLEEELRVDVEARRWIEAVAPGALEAFRRSHGAAEGVES</sequence>
<organism evidence="3">
    <name type="scientific">Phaselicystis flava</name>
    <dbReference type="NCBI Taxonomy" id="525924"/>
    <lineage>
        <taxon>Bacteria</taxon>
        <taxon>Pseudomonadati</taxon>
        <taxon>Myxococcota</taxon>
        <taxon>Polyangia</taxon>
        <taxon>Polyangiales</taxon>
        <taxon>Phaselicystidaceae</taxon>
        <taxon>Phaselicystis</taxon>
    </lineage>
</organism>
<feature type="region of interest" description="Disordered" evidence="1">
    <location>
        <begin position="277"/>
        <end position="311"/>
    </location>
</feature>
<evidence type="ECO:0000256" key="2">
    <source>
        <dbReference type="SAM" id="Phobius"/>
    </source>
</evidence>
<dbReference type="SUPFAM" id="SSF48452">
    <property type="entry name" value="TPR-like"/>
    <property type="match status" value="1"/>
</dbReference>
<keyword evidence="2" id="KW-1133">Transmembrane helix</keyword>
<protein>
    <submittedName>
        <fullName evidence="3">Uncharacterized protein</fullName>
    </submittedName>
</protein>
<name>A0A3S7V0E1_9BACT</name>
<feature type="compositionally biased region" description="Low complexity" evidence="1">
    <location>
        <begin position="277"/>
        <end position="301"/>
    </location>
</feature>
<feature type="transmembrane region" description="Helical" evidence="2">
    <location>
        <begin position="21"/>
        <end position="37"/>
    </location>
</feature>
<dbReference type="EMBL" id="MH908922">
    <property type="protein sequence ID" value="AYM54442.1"/>
    <property type="molecule type" value="Genomic_DNA"/>
</dbReference>
<dbReference type="InterPro" id="IPR011990">
    <property type="entry name" value="TPR-like_helical_dom_sf"/>
</dbReference>
<evidence type="ECO:0000313" key="3">
    <source>
        <dbReference type="EMBL" id="AYM54442.1"/>
    </source>
</evidence>
<feature type="transmembrane region" description="Helical" evidence="2">
    <location>
        <begin position="319"/>
        <end position="337"/>
    </location>
</feature>
<feature type="transmembrane region" description="Helical" evidence="2">
    <location>
        <begin position="43"/>
        <end position="61"/>
    </location>
</feature>
<evidence type="ECO:0000256" key="1">
    <source>
        <dbReference type="SAM" id="MobiDB-lite"/>
    </source>
</evidence>
<keyword evidence="2" id="KW-0472">Membrane</keyword>
<feature type="transmembrane region" description="Helical" evidence="2">
    <location>
        <begin position="352"/>
        <end position="374"/>
    </location>
</feature>
<proteinExistence type="predicted"/>
<feature type="transmembrane region" description="Helical" evidence="2">
    <location>
        <begin position="470"/>
        <end position="495"/>
    </location>
</feature>
<reference evidence="3" key="1">
    <citation type="journal article" date="2018" name="J. Ind. Microbiol. Biotechnol.">
        <title>Genome mining reveals uncommon alkylpyrones as type III PKS products from myxobacteria.</title>
        <authorList>
            <person name="Hug J.J."/>
            <person name="Panter F."/>
            <person name="Krug D."/>
            <person name="Muller R."/>
        </authorList>
    </citation>
    <scope>NUCLEOTIDE SEQUENCE</scope>
    <source>
        <strain evidence="3">MSr9315</strain>
    </source>
</reference>
<dbReference type="AlphaFoldDB" id="A0A3S7V0E1"/>
<keyword evidence="2" id="KW-0812">Transmembrane</keyword>
<feature type="transmembrane region" description="Helical" evidence="2">
    <location>
        <begin position="433"/>
        <end position="450"/>
    </location>
</feature>
<accession>A0A3S7V0E1</accession>